<dbReference type="InterPro" id="IPR027417">
    <property type="entry name" value="P-loop_NTPase"/>
</dbReference>
<dbReference type="SMART" id="SM00176">
    <property type="entry name" value="RAN"/>
    <property type="match status" value="1"/>
</dbReference>
<dbReference type="Pfam" id="PF00226">
    <property type="entry name" value="DnaJ"/>
    <property type="match status" value="1"/>
</dbReference>
<organism evidence="4 5">
    <name type="scientific">Meganyctiphanes norvegica</name>
    <name type="common">Northern krill</name>
    <name type="synonym">Thysanopoda norvegica</name>
    <dbReference type="NCBI Taxonomy" id="48144"/>
    <lineage>
        <taxon>Eukaryota</taxon>
        <taxon>Metazoa</taxon>
        <taxon>Ecdysozoa</taxon>
        <taxon>Arthropoda</taxon>
        <taxon>Crustacea</taxon>
        <taxon>Multicrustacea</taxon>
        <taxon>Malacostraca</taxon>
        <taxon>Eumalacostraca</taxon>
        <taxon>Eucarida</taxon>
        <taxon>Euphausiacea</taxon>
        <taxon>Euphausiidae</taxon>
        <taxon>Meganyctiphanes</taxon>
    </lineage>
</organism>
<protein>
    <recommendedName>
        <fullName evidence="3">J domain-containing protein</fullName>
    </recommendedName>
</protein>
<dbReference type="PROSITE" id="PS51419">
    <property type="entry name" value="RAB"/>
    <property type="match status" value="1"/>
</dbReference>
<dbReference type="AlphaFoldDB" id="A0AAV2PUN1"/>
<sequence length="275" mass="30292">MDQRNGSNGTKVSVVPRIRILSLGNPGVGKSCLIKRYCEKRFINKYIPTVGIDYGSTQVEVEGRKISVHFFDTSGSPLFEEVRTEFYRDMQGIMLMYDVTDKSSFIALDAWLAELRHNLGTPEEWKLVVVVCGTRTDTGGTGGRQVSESDGKSWADRHNFTHVVTSAALGNGVVQAFNSLFVQALQLKEGVRQPGAPPPPTIDPDVIQAIHRLTHAKDDFDRMGINRRGATKDEINKAYRKLAGMVHPDKCKASGAEEAFKALTAARGNLLKLVT</sequence>
<dbReference type="GO" id="GO:0005525">
    <property type="term" value="F:GTP binding"/>
    <property type="evidence" value="ECO:0007669"/>
    <property type="project" value="UniProtKB-KW"/>
</dbReference>
<dbReference type="Gene3D" id="1.10.287.110">
    <property type="entry name" value="DnaJ domain"/>
    <property type="match status" value="1"/>
</dbReference>
<dbReference type="CDD" id="cd06257">
    <property type="entry name" value="DnaJ"/>
    <property type="match status" value="1"/>
</dbReference>
<evidence type="ECO:0000313" key="4">
    <source>
        <dbReference type="EMBL" id="CAL4065064.1"/>
    </source>
</evidence>
<dbReference type="InterPro" id="IPR001623">
    <property type="entry name" value="DnaJ_domain"/>
</dbReference>
<proteinExistence type="predicted"/>
<dbReference type="InterPro" id="IPR005225">
    <property type="entry name" value="Small_GTP-bd"/>
</dbReference>
<feature type="domain" description="J" evidence="3">
    <location>
        <begin position="218"/>
        <end position="275"/>
    </location>
</feature>
<dbReference type="GO" id="GO:0003924">
    <property type="term" value="F:GTPase activity"/>
    <property type="evidence" value="ECO:0007669"/>
    <property type="project" value="InterPro"/>
</dbReference>
<evidence type="ECO:0000256" key="2">
    <source>
        <dbReference type="ARBA" id="ARBA00023134"/>
    </source>
</evidence>
<comment type="caution">
    <text evidence="4">The sequence shown here is derived from an EMBL/GenBank/DDBJ whole genome shotgun (WGS) entry which is preliminary data.</text>
</comment>
<dbReference type="EMBL" id="CAXKWB010001660">
    <property type="protein sequence ID" value="CAL4065064.1"/>
    <property type="molecule type" value="Genomic_DNA"/>
</dbReference>
<gene>
    <name evidence="4" type="ORF">MNOR_LOCUS4522</name>
</gene>
<evidence type="ECO:0000256" key="1">
    <source>
        <dbReference type="ARBA" id="ARBA00022741"/>
    </source>
</evidence>
<keyword evidence="5" id="KW-1185">Reference proteome</keyword>
<dbReference type="NCBIfam" id="TIGR00231">
    <property type="entry name" value="small_GTP"/>
    <property type="match status" value="1"/>
</dbReference>
<dbReference type="Proteomes" id="UP001497623">
    <property type="component" value="Unassembled WGS sequence"/>
</dbReference>
<dbReference type="SMART" id="SM00271">
    <property type="entry name" value="DnaJ"/>
    <property type="match status" value="1"/>
</dbReference>
<keyword evidence="1" id="KW-0547">Nucleotide-binding</keyword>
<keyword evidence="2" id="KW-0342">GTP-binding</keyword>
<dbReference type="PROSITE" id="PS50076">
    <property type="entry name" value="DNAJ_2"/>
    <property type="match status" value="1"/>
</dbReference>
<dbReference type="SMART" id="SM00173">
    <property type="entry name" value="RAS"/>
    <property type="match status" value="1"/>
</dbReference>
<dbReference type="Gene3D" id="3.40.50.300">
    <property type="entry name" value="P-loop containing nucleotide triphosphate hydrolases"/>
    <property type="match status" value="1"/>
</dbReference>
<evidence type="ECO:0000259" key="3">
    <source>
        <dbReference type="PROSITE" id="PS50076"/>
    </source>
</evidence>
<evidence type="ECO:0000313" key="5">
    <source>
        <dbReference type="Proteomes" id="UP001497623"/>
    </source>
</evidence>
<dbReference type="SMART" id="SM00174">
    <property type="entry name" value="RHO"/>
    <property type="match status" value="1"/>
</dbReference>
<dbReference type="Pfam" id="PF00071">
    <property type="entry name" value="Ras"/>
    <property type="match status" value="1"/>
</dbReference>
<dbReference type="PROSITE" id="PS51421">
    <property type="entry name" value="RAS"/>
    <property type="match status" value="1"/>
</dbReference>
<dbReference type="SUPFAM" id="SSF52540">
    <property type="entry name" value="P-loop containing nucleoside triphosphate hydrolases"/>
    <property type="match status" value="1"/>
</dbReference>
<dbReference type="InterPro" id="IPR001806">
    <property type="entry name" value="Small_GTPase"/>
</dbReference>
<dbReference type="SMART" id="SM00175">
    <property type="entry name" value="RAB"/>
    <property type="match status" value="1"/>
</dbReference>
<dbReference type="PANTHER" id="PTHR47977">
    <property type="entry name" value="RAS-RELATED PROTEIN RAB"/>
    <property type="match status" value="1"/>
</dbReference>
<dbReference type="SUPFAM" id="SSF46565">
    <property type="entry name" value="Chaperone J-domain"/>
    <property type="match status" value="1"/>
</dbReference>
<dbReference type="InterPro" id="IPR050227">
    <property type="entry name" value="Rab"/>
</dbReference>
<reference evidence="4 5" key="1">
    <citation type="submission" date="2024-05" db="EMBL/GenBank/DDBJ databases">
        <authorList>
            <person name="Wallberg A."/>
        </authorList>
    </citation>
    <scope>NUCLEOTIDE SEQUENCE [LARGE SCALE GENOMIC DNA]</scope>
</reference>
<name>A0AAV2PUN1_MEGNR</name>
<dbReference type="PRINTS" id="PR00449">
    <property type="entry name" value="RASTRNSFRMNG"/>
</dbReference>
<dbReference type="InterPro" id="IPR036869">
    <property type="entry name" value="J_dom_sf"/>
</dbReference>
<accession>A0AAV2PUN1</accession>
<dbReference type="FunFam" id="3.40.50.300:FF:001447">
    <property type="entry name" value="Ras-related protein Rab-1B"/>
    <property type="match status" value="1"/>
</dbReference>